<feature type="domain" description="CobW C-terminal" evidence="7">
    <location>
        <begin position="223"/>
        <end position="318"/>
    </location>
</feature>
<protein>
    <submittedName>
        <fullName evidence="8">GTP-binding protein</fullName>
    </submittedName>
</protein>
<evidence type="ECO:0000256" key="5">
    <source>
        <dbReference type="ARBA" id="ARBA00045658"/>
    </source>
</evidence>
<proteinExistence type="inferred from homology"/>
<organism evidence="8 9">
    <name type="scientific">Siccirubricoccus soli</name>
    <dbReference type="NCBI Taxonomy" id="2899147"/>
    <lineage>
        <taxon>Bacteria</taxon>
        <taxon>Pseudomonadati</taxon>
        <taxon>Pseudomonadota</taxon>
        <taxon>Alphaproteobacteria</taxon>
        <taxon>Acetobacterales</taxon>
        <taxon>Roseomonadaceae</taxon>
        <taxon>Siccirubricoccus</taxon>
    </lineage>
</organism>
<dbReference type="InterPro" id="IPR011629">
    <property type="entry name" value="CobW-like_C"/>
</dbReference>
<dbReference type="InterPro" id="IPR051316">
    <property type="entry name" value="Zinc-reg_GTPase_activator"/>
</dbReference>
<dbReference type="PANTHER" id="PTHR13748:SF62">
    <property type="entry name" value="COBW DOMAIN-CONTAINING PROTEIN"/>
    <property type="match status" value="1"/>
</dbReference>
<evidence type="ECO:0000256" key="1">
    <source>
        <dbReference type="ARBA" id="ARBA00022741"/>
    </source>
</evidence>
<dbReference type="EMBL" id="JAFIRR010000001">
    <property type="protein sequence ID" value="MCO6414611.1"/>
    <property type="molecule type" value="Genomic_DNA"/>
</dbReference>
<dbReference type="Gene3D" id="3.30.1220.10">
    <property type="entry name" value="CobW-like, C-terminal domain"/>
    <property type="match status" value="1"/>
</dbReference>
<name>A0ABT1CY71_9PROT</name>
<evidence type="ECO:0000256" key="3">
    <source>
        <dbReference type="ARBA" id="ARBA00023186"/>
    </source>
</evidence>
<dbReference type="InterPro" id="IPR027417">
    <property type="entry name" value="P-loop_NTPase"/>
</dbReference>
<dbReference type="InterPro" id="IPR003495">
    <property type="entry name" value="CobW/HypB/UreG_nucleotide-bd"/>
</dbReference>
<comment type="function">
    <text evidence="5">Zinc chaperone that directly transfers zinc cofactor to target proteins, thereby activating them. Zinc is transferred from the CXCC motif in the GTPase domain to the zinc binding site in target proteins in a process requiring GTP hydrolysis.</text>
</comment>
<evidence type="ECO:0000259" key="7">
    <source>
        <dbReference type="SMART" id="SM00833"/>
    </source>
</evidence>
<dbReference type="Gene3D" id="3.40.50.300">
    <property type="entry name" value="P-loop containing nucleotide triphosphate hydrolases"/>
    <property type="match status" value="1"/>
</dbReference>
<dbReference type="SUPFAM" id="SSF90002">
    <property type="entry name" value="Hypothetical protein YjiA, C-terminal domain"/>
    <property type="match status" value="1"/>
</dbReference>
<keyword evidence="3" id="KW-0143">Chaperone</keyword>
<keyword evidence="9" id="KW-1185">Reference proteome</keyword>
<keyword evidence="2" id="KW-0378">Hydrolase</keyword>
<evidence type="ECO:0000256" key="4">
    <source>
        <dbReference type="ARBA" id="ARBA00034320"/>
    </source>
</evidence>
<evidence type="ECO:0000256" key="2">
    <source>
        <dbReference type="ARBA" id="ARBA00022801"/>
    </source>
</evidence>
<dbReference type="RefSeq" id="WP_252951202.1">
    <property type="nucleotide sequence ID" value="NZ_JAFIRR010000001.1"/>
</dbReference>
<dbReference type="Pfam" id="PF07683">
    <property type="entry name" value="CobW_C"/>
    <property type="match status" value="1"/>
</dbReference>
<accession>A0ABT1CY71</accession>
<comment type="caution">
    <text evidence="8">The sequence shown here is derived from an EMBL/GenBank/DDBJ whole genome shotgun (WGS) entry which is preliminary data.</text>
</comment>
<dbReference type="PANTHER" id="PTHR13748">
    <property type="entry name" value="COBW-RELATED"/>
    <property type="match status" value="1"/>
</dbReference>
<dbReference type="SUPFAM" id="SSF52540">
    <property type="entry name" value="P-loop containing nucleoside triphosphate hydrolases"/>
    <property type="match status" value="1"/>
</dbReference>
<dbReference type="CDD" id="cd03112">
    <property type="entry name" value="CobW-like"/>
    <property type="match status" value="1"/>
</dbReference>
<comment type="similarity">
    <text evidence="4">Belongs to the SIMIBI class G3E GTPase family. ZNG1 subfamily.</text>
</comment>
<sequence length="324" mass="34592">MSPIAAPEGRLPVCVVTGFLGAGKTTLLKRVLRDPRFADSAVIVNEFGEVPLDHDLIAASEDMLISVSTGCLCCVVRSDLTETLLDLARRRAAAEVPAYARVVIETSGLADPAPILHALMADERVAAGHRLQSVATLVDAATGAAVLERHPEAQRQVMLADRLLLTKTDLAPVPATLETALAALNPAAPRRVAAHGEVDPEWLFAPGSLPAFLEANARHTEGVASIVLEREAPIPALALTLWLQGLVEHCGPRLLRLKGLVALAEAPEKPVALHAVQHLLHPLEWLDAWPGTDRHSRIVLIGEGIPRHLPARLLAAIEAEVRDS</sequence>
<dbReference type="Pfam" id="PF02492">
    <property type="entry name" value="cobW"/>
    <property type="match status" value="1"/>
</dbReference>
<evidence type="ECO:0000313" key="9">
    <source>
        <dbReference type="Proteomes" id="UP001523392"/>
    </source>
</evidence>
<dbReference type="Proteomes" id="UP001523392">
    <property type="component" value="Unassembled WGS sequence"/>
</dbReference>
<comment type="catalytic activity">
    <reaction evidence="6">
        <text>GTP + H2O = GDP + phosphate + H(+)</text>
        <dbReference type="Rhea" id="RHEA:19669"/>
        <dbReference type="ChEBI" id="CHEBI:15377"/>
        <dbReference type="ChEBI" id="CHEBI:15378"/>
        <dbReference type="ChEBI" id="CHEBI:37565"/>
        <dbReference type="ChEBI" id="CHEBI:43474"/>
        <dbReference type="ChEBI" id="CHEBI:58189"/>
    </reaction>
    <physiologicalReaction direction="left-to-right" evidence="6">
        <dbReference type="Rhea" id="RHEA:19670"/>
    </physiologicalReaction>
</comment>
<evidence type="ECO:0000256" key="6">
    <source>
        <dbReference type="ARBA" id="ARBA00049117"/>
    </source>
</evidence>
<reference evidence="8 9" key="1">
    <citation type="submission" date="2021-12" db="EMBL/GenBank/DDBJ databases">
        <title>Siccirubricoccus leaddurans sp. nov., a high concentration Zn2+ tolerance bacterium.</title>
        <authorList>
            <person name="Cao Y."/>
        </authorList>
    </citation>
    <scope>NUCLEOTIDE SEQUENCE [LARGE SCALE GENOMIC DNA]</scope>
    <source>
        <strain evidence="8 9">KC 17139</strain>
    </source>
</reference>
<keyword evidence="1" id="KW-0547">Nucleotide-binding</keyword>
<dbReference type="InterPro" id="IPR036627">
    <property type="entry name" value="CobW-likC_sf"/>
</dbReference>
<dbReference type="SMART" id="SM00833">
    <property type="entry name" value="CobW_C"/>
    <property type="match status" value="1"/>
</dbReference>
<gene>
    <name evidence="8" type="ORF">JYK14_00245</name>
</gene>
<evidence type="ECO:0000313" key="8">
    <source>
        <dbReference type="EMBL" id="MCO6414611.1"/>
    </source>
</evidence>